<name>A0A411Z5G8_9RHOB</name>
<accession>A0A411Z5G8</accession>
<feature type="domain" description="Cyclic nucleotide-binding" evidence="1">
    <location>
        <begin position="411"/>
        <end position="461"/>
    </location>
</feature>
<dbReference type="GO" id="GO:0044010">
    <property type="term" value="P:single-species biofilm formation"/>
    <property type="evidence" value="ECO:0007669"/>
    <property type="project" value="TreeGrafter"/>
</dbReference>
<protein>
    <submittedName>
        <fullName evidence="2">Glycosyltransferase family 2 protein</fullName>
    </submittedName>
</protein>
<dbReference type="CDD" id="cd00761">
    <property type="entry name" value="Glyco_tranf_GTA_type"/>
    <property type="match status" value="1"/>
</dbReference>
<dbReference type="GO" id="GO:0016740">
    <property type="term" value="F:transferase activity"/>
    <property type="evidence" value="ECO:0007669"/>
    <property type="project" value="UniProtKB-KW"/>
</dbReference>
<sequence>MTGQIIVSESRLAVIVPFYNETAYIGLALNSILAQGIPDTEIIVVNDNPAVYDEAAFDRMGLPASVRVLHHPENLGLSSARNTGIAATQARRIAFLDADDYYLAEGLAAQLTFAEQTGADITHANCCLSNVGSPALTLLPRDKKLFSQQKTGAGLKGVEHAQFITSSWSSIYRRDFLVARDLLFDEAQAKFEDRLFVLQTVTAAERIACLAKPVRVWRRRAGSISVTKPDLFIHRLQIQLLEKCMAHMRGYAAQTDVAPRFLRRELFNTLSRLIWDLDLLPLVARGDDPAYVDLGQRITALLGEDRFGQQIFDDPVLKLVSRVGMQTRKLNIRRLDFFDIHRLLRAGDMPGAVATLEARRAVSAAPAVLSGTRGRHLILHVGMHKTGSTYLQRALLARQGRLRAAGVLFPKTGLAGDSFFAVRQGGFPGHLGLLVAARNRQGEVWGELADEIKTSRAKTVILSCENMLAPITDDRDALLSALFHRLADFETCQVVAFARRPDHWAEMFYREMVCNGQRRGARSLQEFLVDYGTALTDFPALFAPFESFSDRPVILLDHDRLARQNGHWAAFLSAAGLDALPNDPPELPPHQTYPTPDRDQVAAARLLNSMLTSEEQRMLVLRGFFASHPPARDARSAISPQDRAALVDAFAASSAAWAAQRGFAPDLTAIHAALAAEGWEPPTALSGDTLERLLQARLQVERPAAEAGAPPANRFELGDRGNGGLTIRIRPRPWLSRLLGWVAN</sequence>
<evidence type="ECO:0000259" key="1">
    <source>
        <dbReference type="PROSITE" id="PS50042"/>
    </source>
</evidence>
<dbReference type="InterPro" id="IPR001173">
    <property type="entry name" value="Glyco_trans_2-like"/>
</dbReference>
<dbReference type="InterPro" id="IPR029044">
    <property type="entry name" value="Nucleotide-diphossugar_trans"/>
</dbReference>
<dbReference type="Pfam" id="PF00535">
    <property type="entry name" value="Glycos_transf_2"/>
    <property type="match status" value="1"/>
</dbReference>
<dbReference type="InterPro" id="IPR027417">
    <property type="entry name" value="P-loop_NTPase"/>
</dbReference>
<gene>
    <name evidence="2" type="ORF">D1012_05655</name>
</gene>
<organism evidence="2 3">
    <name type="scientific">Pseudotabrizicola alkalilacus</name>
    <dbReference type="NCBI Taxonomy" id="2305252"/>
    <lineage>
        <taxon>Bacteria</taxon>
        <taxon>Pseudomonadati</taxon>
        <taxon>Pseudomonadota</taxon>
        <taxon>Alphaproteobacteria</taxon>
        <taxon>Rhodobacterales</taxon>
        <taxon>Paracoccaceae</taxon>
        <taxon>Pseudotabrizicola</taxon>
    </lineage>
</organism>
<dbReference type="Gene3D" id="3.90.550.10">
    <property type="entry name" value="Spore Coat Polysaccharide Biosynthesis Protein SpsA, Chain A"/>
    <property type="match status" value="1"/>
</dbReference>
<keyword evidence="2" id="KW-0808">Transferase</keyword>
<keyword evidence="3" id="KW-1185">Reference proteome</keyword>
<dbReference type="InterPro" id="IPR000595">
    <property type="entry name" value="cNMP-bd_dom"/>
</dbReference>
<dbReference type="PANTHER" id="PTHR43685:SF2">
    <property type="entry name" value="GLYCOSYLTRANSFERASE 2-LIKE DOMAIN-CONTAINING PROTEIN"/>
    <property type="match status" value="1"/>
</dbReference>
<dbReference type="SUPFAM" id="SSF52540">
    <property type="entry name" value="P-loop containing nucleoside triphosphate hydrolases"/>
    <property type="match status" value="1"/>
</dbReference>
<proteinExistence type="predicted"/>
<evidence type="ECO:0000313" key="2">
    <source>
        <dbReference type="EMBL" id="RGP38310.1"/>
    </source>
</evidence>
<dbReference type="AlphaFoldDB" id="A0A411Z5G8"/>
<comment type="caution">
    <text evidence="2">The sequence shown here is derived from an EMBL/GenBank/DDBJ whole genome shotgun (WGS) entry which is preliminary data.</text>
</comment>
<reference evidence="2 3" key="1">
    <citation type="submission" date="2018-08" db="EMBL/GenBank/DDBJ databases">
        <title>Flavobacterium tibetense sp. nov., isolated from a wetland YonghuCo on Tibetan Plateau.</title>
        <authorList>
            <person name="Phurbu D."/>
            <person name="Lu H."/>
            <person name="Xing P."/>
        </authorList>
    </citation>
    <scope>NUCLEOTIDE SEQUENCE [LARGE SCALE GENOMIC DNA]</scope>
    <source>
        <strain evidence="2 3">DJC</strain>
    </source>
</reference>
<dbReference type="PANTHER" id="PTHR43685">
    <property type="entry name" value="GLYCOSYLTRANSFERASE"/>
    <property type="match status" value="1"/>
</dbReference>
<dbReference type="PROSITE" id="PS50042">
    <property type="entry name" value="CNMP_BINDING_3"/>
    <property type="match status" value="1"/>
</dbReference>
<dbReference type="Proteomes" id="UP000284547">
    <property type="component" value="Unassembled WGS sequence"/>
</dbReference>
<dbReference type="SUPFAM" id="SSF53448">
    <property type="entry name" value="Nucleotide-diphospho-sugar transferases"/>
    <property type="match status" value="1"/>
</dbReference>
<evidence type="ECO:0000313" key="3">
    <source>
        <dbReference type="Proteomes" id="UP000284547"/>
    </source>
</evidence>
<dbReference type="InterPro" id="IPR050834">
    <property type="entry name" value="Glycosyltransf_2"/>
</dbReference>
<dbReference type="EMBL" id="QWEY01000002">
    <property type="protein sequence ID" value="RGP38310.1"/>
    <property type="molecule type" value="Genomic_DNA"/>
</dbReference>